<feature type="domain" description="N-acetyltransferase" evidence="2">
    <location>
        <begin position="16"/>
        <end position="181"/>
    </location>
</feature>
<gene>
    <name evidence="3" type="ORF">CP970_22310</name>
</gene>
<keyword evidence="1 3" id="KW-0808">Transferase</keyword>
<dbReference type="InterPro" id="IPR016181">
    <property type="entry name" value="Acyl_CoA_acyltransferase"/>
</dbReference>
<proteinExistence type="predicted"/>
<dbReference type="CDD" id="cd04301">
    <property type="entry name" value="NAT_SF"/>
    <property type="match status" value="1"/>
</dbReference>
<evidence type="ECO:0000313" key="4">
    <source>
        <dbReference type="Proteomes" id="UP000325529"/>
    </source>
</evidence>
<dbReference type="PROSITE" id="PS51186">
    <property type="entry name" value="GNAT"/>
    <property type="match status" value="1"/>
</dbReference>
<reference evidence="3 4" key="1">
    <citation type="submission" date="2017-09" db="EMBL/GenBank/DDBJ databases">
        <authorList>
            <person name="Lee N."/>
            <person name="Cho B.-K."/>
        </authorList>
    </citation>
    <scope>NUCLEOTIDE SEQUENCE [LARGE SCALE GENOMIC DNA]</scope>
    <source>
        <strain evidence="3 4">ATCC 12853</strain>
    </source>
</reference>
<name>A0A5J6GR31_STRKN</name>
<organism evidence="3 4">
    <name type="scientific">Streptomyces kanamyceticus</name>
    <dbReference type="NCBI Taxonomy" id="1967"/>
    <lineage>
        <taxon>Bacteria</taxon>
        <taxon>Bacillati</taxon>
        <taxon>Actinomycetota</taxon>
        <taxon>Actinomycetes</taxon>
        <taxon>Kitasatosporales</taxon>
        <taxon>Streptomycetaceae</taxon>
        <taxon>Streptomyces</taxon>
    </lineage>
</organism>
<dbReference type="AlphaFoldDB" id="A0A5J6GR31"/>
<dbReference type="PANTHER" id="PTHR13947">
    <property type="entry name" value="GNAT FAMILY N-ACETYLTRANSFERASE"/>
    <property type="match status" value="1"/>
</dbReference>
<dbReference type="OrthoDB" id="4458954at2"/>
<keyword evidence="4" id="KW-1185">Reference proteome</keyword>
<evidence type="ECO:0000256" key="1">
    <source>
        <dbReference type="ARBA" id="ARBA00022679"/>
    </source>
</evidence>
<dbReference type="InterPro" id="IPR000182">
    <property type="entry name" value="GNAT_dom"/>
</dbReference>
<dbReference type="GO" id="GO:0008080">
    <property type="term" value="F:N-acetyltransferase activity"/>
    <property type="evidence" value="ECO:0007669"/>
    <property type="project" value="InterPro"/>
</dbReference>
<dbReference type="KEGG" id="ska:CP970_22310"/>
<dbReference type="Proteomes" id="UP000325529">
    <property type="component" value="Chromosome"/>
</dbReference>
<dbReference type="PANTHER" id="PTHR13947:SF37">
    <property type="entry name" value="LD18367P"/>
    <property type="match status" value="1"/>
</dbReference>
<dbReference type="SUPFAM" id="SSF55729">
    <property type="entry name" value="Acyl-CoA N-acyltransferases (Nat)"/>
    <property type="match status" value="1"/>
</dbReference>
<evidence type="ECO:0000259" key="2">
    <source>
        <dbReference type="PROSITE" id="PS51186"/>
    </source>
</evidence>
<sequence length="231" mass="23954">MRRDRSAGSADAHPVLRIRERDETRDMDACVALLAEVHESDGYPVNWPAAPADWLAGNAPLGAWVAELDGRVVGHVRLSRVGADDAAPVLWSERAGVPVGATAVVSRLFVAPSARGHGIGALLMTRVERESRGRGLHPVLDVVSTDAPAAALYERLDWELLDVVEREWGPGRLVALRCYAAPSRGESGTSGRGESGRAVSGAGASAAAVSVGAVAADATPRSAASSPRSAG</sequence>
<dbReference type="Gene3D" id="3.40.630.30">
    <property type="match status" value="1"/>
</dbReference>
<dbReference type="InterPro" id="IPR050769">
    <property type="entry name" value="NAT_camello-type"/>
</dbReference>
<dbReference type="Pfam" id="PF00583">
    <property type="entry name" value="Acetyltransf_1"/>
    <property type="match status" value="1"/>
</dbReference>
<accession>A0A5J6GR31</accession>
<evidence type="ECO:0000313" key="3">
    <source>
        <dbReference type="EMBL" id="QEU97483.1"/>
    </source>
</evidence>
<protein>
    <submittedName>
        <fullName evidence="3">GNAT family N-acetyltransferase</fullName>
    </submittedName>
</protein>
<dbReference type="EMBL" id="CP023699">
    <property type="protein sequence ID" value="QEU97483.1"/>
    <property type="molecule type" value="Genomic_DNA"/>
</dbReference>